<sequence>MKTPIAALFVLVLLCLSPASATSSSGPEALPAYDLDIRLEPGNGTLQGIATLRIASTQTTTLQLTLAESCRVSAVAVNGGAVPFSFSGGLLNIALPPVNPEGQLRIRIDYQGRFLDHPPEAPLHAEDPTYGVAASIGPAGTFLSGGAAWYPVLPGQTALFKVRVRAPEGYHALTSGRRAEQVAGGESYSVWETNTPLPSLSLAAGPYQVWEEMVDQVPVYAYFYPRSGELAQTYLEATRRYLFMYQKLFGPYPFEKFAVVENFFPTGYGFPSWTLLGSSVVRLPFIVETSLGHEIAHSWWGTGVRADYRQGNWAEGLTTYLADHYFKELSSAEEAREYRINILRDYASLVHPGNEFPLSRFSSRDSKASQSIGYGKAAMVFHMLRMKIGEDDFWSGLRRMAEKFMFREASWKDFASVFGEVSGRDLKGFFEQWVSRRGAPVLKLEGVAAARADQGWLVTGTLVQQGDAYDLEIRLRLETPGGAIDRVITANTSQSPFSITSPEMPDRLIVDPQADLFRRLDPVEIPPTVNAIRGSTNLLVVVAEHLSEQTRQAALDLLAAMRQEAAKTVAEGAVGPGDLAGRDVLFIGPPTNPQIRPPTPEGLAYGPGFFSLEGERYQSAGAALFAALPHPADSSRVTALFLPLSADAAAAAVRKIPHYGKYSYLAFDNGNNRTKGTWPVAAAPTTHLFSEENRP</sequence>
<dbReference type="InterPro" id="IPR014782">
    <property type="entry name" value="Peptidase_M1_dom"/>
</dbReference>
<dbReference type="Pfam" id="PF01433">
    <property type="entry name" value="Peptidase_M1"/>
    <property type="match status" value="1"/>
</dbReference>
<evidence type="ECO:0000313" key="4">
    <source>
        <dbReference type="Proteomes" id="UP001319827"/>
    </source>
</evidence>
<keyword evidence="4" id="KW-1185">Reference proteome</keyword>
<dbReference type="InterPro" id="IPR034015">
    <property type="entry name" value="M1_LTA4H"/>
</dbReference>
<gene>
    <name evidence="3" type="ORF">DESUT3_21570</name>
</gene>
<evidence type="ECO:0000256" key="1">
    <source>
        <dbReference type="SAM" id="SignalP"/>
    </source>
</evidence>
<feature type="signal peptide" evidence="1">
    <location>
        <begin position="1"/>
        <end position="21"/>
    </location>
</feature>
<dbReference type="InterPro" id="IPR027268">
    <property type="entry name" value="Peptidase_M4/M1_CTD_sf"/>
</dbReference>
<dbReference type="InterPro" id="IPR042097">
    <property type="entry name" value="Aminopeptidase_N-like_N_sf"/>
</dbReference>
<evidence type="ECO:0000259" key="2">
    <source>
        <dbReference type="Pfam" id="PF01433"/>
    </source>
</evidence>
<feature type="chain" id="PRO_5047162392" evidence="1">
    <location>
        <begin position="22"/>
        <end position="695"/>
    </location>
</feature>
<feature type="domain" description="Peptidase M1 membrane alanine aminopeptidase" evidence="2">
    <location>
        <begin position="290"/>
        <end position="433"/>
    </location>
</feature>
<accession>A0ABM8HWE9</accession>
<name>A0ABM8HWE9_9BACT</name>
<protein>
    <submittedName>
        <fullName evidence="3">Peptidase M1</fullName>
    </submittedName>
</protein>
<organism evidence="3 4">
    <name type="scientific">Desulfuromonas versatilis</name>
    <dbReference type="NCBI Taxonomy" id="2802975"/>
    <lineage>
        <taxon>Bacteria</taxon>
        <taxon>Pseudomonadati</taxon>
        <taxon>Thermodesulfobacteriota</taxon>
        <taxon>Desulfuromonadia</taxon>
        <taxon>Desulfuromonadales</taxon>
        <taxon>Desulfuromonadaceae</taxon>
        <taxon>Desulfuromonas</taxon>
    </lineage>
</organism>
<dbReference type="EMBL" id="AP024355">
    <property type="protein sequence ID" value="BCR05088.1"/>
    <property type="molecule type" value="Genomic_DNA"/>
</dbReference>
<dbReference type="Gene3D" id="2.60.40.1730">
    <property type="entry name" value="tricorn interacting facor f3 domain"/>
    <property type="match status" value="1"/>
</dbReference>
<dbReference type="RefSeq" id="WP_221248517.1">
    <property type="nucleotide sequence ID" value="NZ_AP024355.1"/>
</dbReference>
<dbReference type="PANTHER" id="PTHR45726">
    <property type="entry name" value="LEUKOTRIENE A-4 HYDROLASE"/>
    <property type="match status" value="1"/>
</dbReference>
<dbReference type="Gene3D" id="1.10.390.10">
    <property type="entry name" value="Neutral Protease Domain 2"/>
    <property type="match status" value="1"/>
</dbReference>
<evidence type="ECO:0000313" key="3">
    <source>
        <dbReference type="EMBL" id="BCR05088.1"/>
    </source>
</evidence>
<reference evidence="3 4" key="1">
    <citation type="journal article" date="2016" name="C (Basel)">
        <title>Selective Growth of and Electricity Production by Marine Exoelectrogenic Bacteria in Self-Aggregated Hydrogel of Microbially Reduced Graphene Oxide.</title>
        <authorList>
            <person name="Yoshida N."/>
            <person name="Goto Y."/>
            <person name="Miyata Y."/>
        </authorList>
    </citation>
    <scope>NUCLEOTIDE SEQUENCE [LARGE SCALE GENOMIC DNA]</scope>
    <source>
        <strain evidence="3 4">NIT-T3</strain>
    </source>
</reference>
<dbReference type="PANTHER" id="PTHR45726:SF3">
    <property type="entry name" value="LEUKOTRIENE A-4 HYDROLASE"/>
    <property type="match status" value="1"/>
</dbReference>
<keyword evidence="1" id="KW-0732">Signal</keyword>
<reference evidence="3 4" key="2">
    <citation type="journal article" date="2021" name="Int. J. Syst. Evol. Microbiol.">
        <title>Isolation and Polyphasic Characterization of Desulfuromonas versatilis sp. Nov., an Electrogenic Bacteria Capable of Versatile Metabolism Isolated from a Graphene Oxide-Reducing Enrichment Culture.</title>
        <authorList>
            <person name="Xie L."/>
            <person name="Yoshida N."/>
            <person name="Ishii S."/>
            <person name="Meng L."/>
        </authorList>
    </citation>
    <scope>NUCLEOTIDE SEQUENCE [LARGE SCALE GENOMIC DNA]</scope>
    <source>
        <strain evidence="3 4">NIT-T3</strain>
    </source>
</reference>
<dbReference type="Proteomes" id="UP001319827">
    <property type="component" value="Chromosome"/>
</dbReference>
<dbReference type="SUPFAM" id="SSF63737">
    <property type="entry name" value="Leukotriene A4 hydrolase N-terminal domain"/>
    <property type="match status" value="1"/>
</dbReference>
<dbReference type="SUPFAM" id="SSF55486">
    <property type="entry name" value="Metalloproteases ('zincins'), catalytic domain"/>
    <property type="match status" value="1"/>
</dbReference>
<proteinExistence type="predicted"/>